<dbReference type="AlphaFoldDB" id="A0A068QSP9"/>
<gene>
    <name evidence="1" type="ORF">XDD1_1147</name>
</gene>
<sequence>MDFTDKIKLDSVMEQQYVTLADRLSTFFQQWPQGVVNISENKKESINIDVDQLANFFSNLSEPLKAVRNRSLFFDPWEVAGLKRKEVRNTSVLAWLLDPQGTHGFGDLPLKALLQIIRTSQKAIFPVDFHRYCRVQVETNPCGDSANRVDIEIDAGNFFLLIEVKIDAAEQDKQIERYCLDAEKRAGERPWAVVFLTPHGKESLTLRADNNDHISCLSWRYLAANLEAMMKEYYQHTVTTNDISPTRIVAAHAAFCFLERMRKF</sequence>
<dbReference type="KEGG" id="xdo:XDD1_1147"/>
<dbReference type="Proteomes" id="UP000032721">
    <property type="component" value="Chromosome"/>
</dbReference>
<protein>
    <recommendedName>
        <fullName evidence="3">PD-(D/E)XK nuclease</fullName>
    </recommendedName>
</protein>
<proteinExistence type="predicted"/>
<dbReference type="EMBL" id="FO704550">
    <property type="protein sequence ID" value="CDG16850.1"/>
    <property type="molecule type" value="Genomic_DNA"/>
</dbReference>
<evidence type="ECO:0000313" key="1">
    <source>
        <dbReference type="EMBL" id="CDG16850.1"/>
    </source>
</evidence>
<dbReference type="RefSeq" id="WP_231854463.1">
    <property type="nucleotide sequence ID" value="NZ_CAWMED010000001.1"/>
</dbReference>
<name>A0A068QSP9_9GAMM</name>
<dbReference type="Pfam" id="PF14281">
    <property type="entry name" value="PDDEXK_4"/>
    <property type="match status" value="1"/>
</dbReference>
<evidence type="ECO:0000313" key="2">
    <source>
        <dbReference type="Proteomes" id="UP000032721"/>
    </source>
</evidence>
<reference evidence="1 2" key="1">
    <citation type="submission" date="2013-07" db="EMBL/GenBank/DDBJ databases">
        <authorList>
            <person name="Genoscope - CEA"/>
        </authorList>
    </citation>
    <scope>NUCLEOTIDE SEQUENCE [LARGE SCALE GENOMIC DNA]</scope>
    <source>
        <strain evidence="2">FRM16 / DSM 17909</strain>
    </source>
</reference>
<evidence type="ECO:0008006" key="3">
    <source>
        <dbReference type="Google" id="ProtNLM"/>
    </source>
</evidence>
<dbReference type="HOGENOM" id="CLU_096759_0_0_6"/>
<dbReference type="InterPro" id="IPR029470">
    <property type="entry name" value="PDDEXK_4"/>
</dbReference>
<dbReference type="STRING" id="351671.XDD1_1147"/>
<accession>A0A068QSP9</accession>
<organism evidence="1 2">
    <name type="scientific">Xenorhabdus doucetiae</name>
    <dbReference type="NCBI Taxonomy" id="351671"/>
    <lineage>
        <taxon>Bacteria</taxon>
        <taxon>Pseudomonadati</taxon>
        <taxon>Pseudomonadota</taxon>
        <taxon>Gammaproteobacteria</taxon>
        <taxon>Enterobacterales</taxon>
        <taxon>Morganellaceae</taxon>
        <taxon>Xenorhabdus</taxon>
    </lineage>
</organism>